<dbReference type="Pfam" id="PF13580">
    <property type="entry name" value="SIS_2"/>
    <property type="match status" value="1"/>
</dbReference>
<feature type="domain" description="SIS" evidence="1">
    <location>
        <begin position="44"/>
        <end position="176"/>
    </location>
</feature>
<dbReference type="Proteomes" id="UP000244338">
    <property type="component" value="Unassembled WGS sequence"/>
</dbReference>
<dbReference type="InterPro" id="IPR001347">
    <property type="entry name" value="SIS_dom"/>
</dbReference>
<dbReference type="InterPro" id="IPR046348">
    <property type="entry name" value="SIS_dom_sf"/>
</dbReference>
<evidence type="ECO:0000313" key="2">
    <source>
        <dbReference type="EMBL" id="PTQ55722.1"/>
    </source>
</evidence>
<evidence type="ECO:0000259" key="1">
    <source>
        <dbReference type="PROSITE" id="PS51464"/>
    </source>
</evidence>
<feature type="domain" description="SIS" evidence="1">
    <location>
        <begin position="259"/>
        <end position="414"/>
    </location>
</feature>
<keyword evidence="2" id="KW-0413">Isomerase</keyword>
<organism evidence="2 3">
    <name type="scientific">Candidatus Carbonibacillus altaicus</name>
    <dbReference type="NCBI Taxonomy" id="2163959"/>
    <lineage>
        <taxon>Bacteria</taxon>
        <taxon>Bacillati</taxon>
        <taxon>Bacillota</taxon>
        <taxon>Bacilli</taxon>
        <taxon>Bacillales</taxon>
        <taxon>Candidatus Carbonibacillus</taxon>
    </lineage>
</organism>
<dbReference type="EMBL" id="PEBX01000080">
    <property type="protein sequence ID" value="PTQ55722.1"/>
    <property type="molecule type" value="Genomic_DNA"/>
</dbReference>
<dbReference type="PANTHER" id="PTHR30390">
    <property type="entry name" value="SEDOHEPTULOSE 7-PHOSPHATE ISOMERASE / DNAA INITIATOR-ASSOCIATING FACTOR FOR REPLICATION INITIATION"/>
    <property type="match status" value="1"/>
</dbReference>
<proteinExistence type="predicted"/>
<dbReference type="CDD" id="cd05006">
    <property type="entry name" value="SIS_GmhA"/>
    <property type="match status" value="1"/>
</dbReference>
<dbReference type="GO" id="GO:0097367">
    <property type="term" value="F:carbohydrate derivative binding"/>
    <property type="evidence" value="ECO:0007669"/>
    <property type="project" value="InterPro"/>
</dbReference>
<gene>
    <name evidence="2" type="ORF">BSOLF_1543</name>
</gene>
<protein>
    <submittedName>
        <fullName evidence="2">Phosphoheptose isomerase 1</fullName>
    </submittedName>
</protein>
<name>A0A2R6XZ80_9BACL</name>
<dbReference type="SUPFAM" id="SSF53697">
    <property type="entry name" value="SIS domain"/>
    <property type="match status" value="2"/>
</dbReference>
<dbReference type="InterPro" id="IPR050099">
    <property type="entry name" value="SIS_GmhA/DiaA_subfam"/>
</dbReference>
<sequence>MTAPHGTAGNFKSWLREEIDKRNRLSETLFSEYAWRLSELCREMAERFQDGGKLLAFGRGAYATDAEHVSVEFVHPVIVGKKALPALDISFYGDHAVKVLGKPQDMLMTFASNQGDPVAQTLINDAKEKGLLTFSLQGKGADLSLTLPDVDPFIAQEMIEMMYHTLWETVHVFFEHHPIKSHEAIGAGAASFLYSFLGSEEDHAMRESAGPDEIPVKKSDRKMHDTLLEVAASIRMKAQDDAELRVKVAETMADEIAAAISLLQEARAQSGRALIFGNGGSATDANDFAYDLVHPLTSLQPYPAISLSREGAVLSALANDIGPDVLFMRQIIAQATSQDVAIGISTSGGSKNVLMAFEEARKRGMRTIALLGYDGGEVVRRRLADIAIVVPSDYIPRIQEVQATIYHIIRQGVG</sequence>
<dbReference type="InterPro" id="IPR035461">
    <property type="entry name" value="GmhA/DiaA"/>
</dbReference>
<dbReference type="PROSITE" id="PS51464">
    <property type="entry name" value="SIS"/>
    <property type="match status" value="2"/>
</dbReference>
<dbReference type="GO" id="GO:1901135">
    <property type="term" value="P:carbohydrate derivative metabolic process"/>
    <property type="evidence" value="ECO:0007669"/>
    <property type="project" value="InterPro"/>
</dbReference>
<accession>A0A2R6XZ80</accession>
<dbReference type="GO" id="GO:0016853">
    <property type="term" value="F:isomerase activity"/>
    <property type="evidence" value="ECO:0007669"/>
    <property type="project" value="UniProtKB-KW"/>
</dbReference>
<dbReference type="Gene3D" id="3.40.50.10490">
    <property type="entry name" value="Glucose-6-phosphate isomerase like protein, domain 1"/>
    <property type="match status" value="2"/>
</dbReference>
<evidence type="ECO:0000313" key="3">
    <source>
        <dbReference type="Proteomes" id="UP000244338"/>
    </source>
</evidence>
<reference evidence="3" key="1">
    <citation type="journal article" date="2018" name="Sci. Rep.">
        <title>Lignite coal burning seam in the remote Altai Mountains harbors a hydrogen-driven thermophilic microbial community.</title>
        <authorList>
            <person name="Kadnikov V.V."/>
            <person name="Mardanov A.V."/>
            <person name="Ivasenko D.A."/>
            <person name="Antsiferov D.V."/>
            <person name="Beletsky A.V."/>
            <person name="Karnachuk O.V."/>
            <person name="Ravin N.V."/>
        </authorList>
    </citation>
    <scope>NUCLEOTIDE SEQUENCE [LARGE SCALE GENOMIC DNA]</scope>
</reference>
<comment type="caution">
    <text evidence="2">The sequence shown here is derived from an EMBL/GenBank/DDBJ whole genome shotgun (WGS) entry which is preliminary data.</text>
</comment>
<dbReference type="AlphaFoldDB" id="A0A2R6XZ80"/>